<accession>A0AAE3TEU0</accession>
<name>A0AAE3TEU0_9BACT</name>
<dbReference type="Proteomes" id="UP001144110">
    <property type="component" value="Unassembled WGS sequence"/>
</dbReference>
<gene>
    <name evidence="1" type="ORF">OD816_001046</name>
</gene>
<proteinExistence type="predicted"/>
<dbReference type="AlphaFoldDB" id="A0AAE3TEU0"/>
<protein>
    <submittedName>
        <fullName evidence="1">Uncharacterized protein</fullName>
    </submittedName>
</protein>
<comment type="caution">
    <text evidence="1">The sequence shown here is derived from an EMBL/GenBank/DDBJ whole genome shotgun (WGS) entry which is preliminary data.</text>
</comment>
<dbReference type="EMBL" id="JAPHEG010000004">
    <property type="protein sequence ID" value="MDF2953801.1"/>
    <property type="molecule type" value="Genomic_DNA"/>
</dbReference>
<sequence length="37" mass="4170">MNTSVLVIFADPNGAGKKQPMQKNFFEKFLKLVEADI</sequence>
<evidence type="ECO:0000313" key="1">
    <source>
        <dbReference type="EMBL" id="MDF2953801.1"/>
    </source>
</evidence>
<organism evidence="1 2">
    <name type="scientific">Candidatus Thermodesulfobacterium syntrophicum</name>
    <dbReference type="NCBI Taxonomy" id="3060442"/>
    <lineage>
        <taxon>Bacteria</taxon>
        <taxon>Pseudomonadati</taxon>
        <taxon>Thermodesulfobacteriota</taxon>
        <taxon>Thermodesulfobacteria</taxon>
        <taxon>Thermodesulfobacteriales</taxon>
        <taxon>Thermodesulfobacteriaceae</taxon>
        <taxon>Thermodesulfobacterium</taxon>
    </lineage>
</organism>
<evidence type="ECO:0000313" key="2">
    <source>
        <dbReference type="Proteomes" id="UP001144110"/>
    </source>
</evidence>
<reference evidence="1" key="1">
    <citation type="submission" date="2022-11" db="EMBL/GenBank/DDBJ databases">
        <title>Candidatus Alkanophaga archaea from heated hydrothermal vent sediment oxidize petroleum alkanes.</title>
        <authorList>
            <person name="Zehnle H."/>
            <person name="Laso-Perez R."/>
            <person name="Lipp J."/>
            <person name="Teske A."/>
            <person name="Wegener G."/>
        </authorList>
    </citation>
    <scope>NUCLEOTIDE SEQUENCE</scope>
    <source>
        <strain evidence="1">MCA70</strain>
    </source>
</reference>